<protein>
    <submittedName>
        <fullName evidence="1">Uncharacterized protein</fullName>
    </submittedName>
</protein>
<keyword evidence="2" id="KW-1185">Reference proteome</keyword>
<sequence>MTFQNPGVWKQRAQNENMQGIDSDTQRSGVVYNNTNNIWLIMTPTQCTAEQFRTAILGSIGFGTLVNGIFLDSGGSSQMRAGTTTIAASSRKVPEMLALRS</sequence>
<evidence type="ECO:0000313" key="1">
    <source>
        <dbReference type="EMBL" id="MEJ8306580.1"/>
    </source>
</evidence>
<organism evidence="1 2">
    <name type="scientific">Saccharibacillus sacchari</name>
    <dbReference type="NCBI Taxonomy" id="456493"/>
    <lineage>
        <taxon>Bacteria</taxon>
        <taxon>Bacillati</taxon>
        <taxon>Bacillota</taxon>
        <taxon>Bacilli</taxon>
        <taxon>Bacillales</taxon>
        <taxon>Paenibacillaceae</taxon>
        <taxon>Saccharibacillus</taxon>
    </lineage>
</organism>
<gene>
    <name evidence="1" type="ORF">WKI47_21945</name>
</gene>
<comment type="caution">
    <text evidence="1">The sequence shown here is derived from an EMBL/GenBank/DDBJ whole genome shotgun (WGS) entry which is preliminary data.</text>
</comment>
<reference evidence="1" key="1">
    <citation type="submission" date="2024-03" db="EMBL/GenBank/DDBJ databases">
        <title>Whole genome sequecning of epiphytes from Marcgravia umbellata leaves.</title>
        <authorList>
            <person name="Kumar G."/>
            <person name="Savka M.A."/>
        </authorList>
    </citation>
    <scope>NUCLEOTIDE SEQUENCE</scope>
    <source>
        <strain evidence="1">RIT_BL5</strain>
    </source>
</reference>
<accession>A0ACC6PI76</accession>
<dbReference type="Proteomes" id="UP001380953">
    <property type="component" value="Unassembled WGS sequence"/>
</dbReference>
<evidence type="ECO:0000313" key="2">
    <source>
        <dbReference type="Proteomes" id="UP001380953"/>
    </source>
</evidence>
<name>A0ACC6PI76_9BACL</name>
<proteinExistence type="predicted"/>
<dbReference type="EMBL" id="JBBKAR010000056">
    <property type="protein sequence ID" value="MEJ8306580.1"/>
    <property type="molecule type" value="Genomic_DNA"/>
</dbReference>